<accession>A0A261G3M6</accession>
<keyword evidence="10" id="KW-0406">Ion transport</keyword>
<evidence type="ECO:0000256" key="8">
    <source>
        <dbReference type="ARBA" id="ARBA00035585"/>
    </source>
</evidence>
<dbReference type="GO" id="GO:0046872">
    <property type="term" value="F:metal ion binding"/>
    <property type="evidence" value="ECO:0007669"/>
    <property type="project" value="UniProtKB-KW"/>
</dbReference>
<feature type="binding site" evidence="10">
    <location>
        <position position="64"/>
    </location>
    <ligand>
        <name>Na(+)</name>
        <dbReference type="ChEBI" id="CHEBI:29101"/>
        <note>structural</note>
    </ligand>
</feature>
<dbReference type="InterPro" id="IPR003691">
    <property type="entry name" value="FluC"/>
</dbReference>
<sequence length="125" mass="13190">MGTAIRAALSGMQSSNWTWPWVTFCINMVGSTLLGFLLEYLAGTGNDVGARQSFRLFVGTGIIGGFTTYGTFILEADTRLLGAHLLLGLSYAAVSIVLGLVFAGCGVRLASLCIHQGSRKVGNSR</sequence>
<comment type="function">
    <text evidence="9 10">Fluoride-specific ion channel. Important for reducing fluoride concentration in the cell, thus reducing its toxicity.</text>
</comment>
<feature type="transmembrane region" description="Helical" evidence="10">
    <location>
        <begin position="19"/>
        <end position="42"/>
    </location>
</feature>
<proteinExistence type="inferred from homology"/>
<reference evidence="11 12" key="1">
    <citation type="journal article" date="2017" name="BMC Genomics">
        <title>Comparative genomic and phylogenomic analyses of the Bifidobacteriaceae family.</title>
        <authorList>
            <person name="Lugli G.A."/>
            <person name="Milani C."/>
            <person name="Turroni F."/>
            <person name="Duranti S."/>
            <person name="Mancabelli L."/>
            <person name="Mangifesta M."/>
            <person name="Ferrario C."/>
            <person name="Modesto M."/>
            <person name="Mattarelli P."/>
            <person name="Jiri K."/>
            <person name="van Sinderen D."/>
            <person name="Ventura M."/>
        </authorList>
    </citation>
    <scope>NUCLEOTIDE SEQUENCE [LARGE SCALE GENOMIC DNA]</scope>
    <source>
        <strain evidence="11 12">LMG 28769</strain>
    </source>
</reference>
<protein>
    <recommendedName>
        <fullName evidence="10">Fluoride-specific ion channel FluC</fullName>
    </recommendedName>
</protein>
<keyword evidence="12" id="KW-1185">Reference proteome</keyword>
<keyword evidence="10" id="KW-0813">Transport</keyword>
<dbReference type="GO" id="GO:0062054">
    <property type="term" value="F:fluoride channel activity"/>
    <property type="evidence" value="ECO:0007669"/>
    <property type="project" value="UniProtKB-UniRule"/>
</dbReference>
<comment type="catalytic activity">
    <reaction evidence="8">
        <text>fluoride(in) = fluoride(out)</text>
        <dbReference type="Rhea" id="RHEA:76159"/>
        <dbReference type="ChEBI" id="CHEBI:17051"/>
    </reaction>
    <physiologicalReaction direction="left-to-right" evidence="8">
        <dbReference type="Rhea" id="RHEA:76160"/>
    </physiologicalReaction>
</comment>
<name>A0A261G3M6_9BIFI</name>
<comment type="similarity">
    <text evidence="7 10">Belongs to the fluoride channel Fluc/FEX (TC 1.A.43) family.</text>
</comment>
<evidence type="ECO:0000256" key="3">
    <source>
        <dbReference type="ARBA" id="ARBA00022692"/>
    </source>
</evidence>
<keyword evidence="2 10" id="KW-1003">Cell membrane</keyword>
<evidence type="ECO:0000256" key="2">
    <source>
        <dbReference type="ARBA" id="ARBA00022475"/>
    </source>
</evidence>
<evidence type="ECO:0000256" key="10">
    <source>
        <dbReference type="HAMAP-Rule" id="MF_00454"/>
    </source>
</evidence>
<feature type="binding site" evidence="10">
    <location>
        <position position="67"/>
    </location>
    <ligand>
        <name>Na(+)</name>
        <dbReference type="ChEBI" id="CHEBI:29101"/>
        <note>structural</note>
    </ligand>
</feature>
<dbReference type="GO" id="GO:0140114">
    <property type="term" value="P:cellular detoxification of fluoride"/>
    <property type="evidence" value="ECO:0007669"/>
    <property type="project" value="UniProtKB-UniRule"/>
</dbReference>
<gene>
    <name evidence="10" type="primary">fluC</name>
    <name evidence="10" type="synonym">crcB</name>
    <name evidence="11" type="ORF">BAQU_1365</name>
</gene>
<comment type="activity regulation">
    <text evidence="10">Na(+) is not transported, but it plays an essential structural role and its presence is essential for fluoride channel function.</text>
</comment>
<keyword evidence="10" id="KW-0915">Sodium</keyword>
<dbReference type="GO" id="GO:0005886">
    <property type="term" value="C:plasma membrane"/>
    <property type="evidence" value="ECO:0007669"/>
    <property type="project" value="UniProtKB-SubCell"/>
</dbReference>
<dbReference type="Pfam" id="PF02537">
    <property type="entry name" value="CRCB"/>
    <property type="match status" value="1"/>
</dbReference>
<evidence type="ECO:0000313" key="12">
    <source>
        <dbReference type="Proteomes" id="UP000216451"/>
    </source>
</evidence>
<keyword evidence="4 10" id="KW-1133">Transmembrane helix</keyword>
<comment type="caution">
    <text evidence="11">The sequence shown here is derived from an EMBL/GenBank/DDBJ whole genome shotgun (WGS) entry which is preliminary data.</text>
</comment>
<evidence type="ECO:0000256" key="5">
    <source>
        <dbReference type="ARBA" id="ARBA00023136"/>
    </source>
</evidence>
<feature type="transmembrane region" description="Helical" evidence="10">
    <location>
        <begin position="86"/>
        <end position="110"/>
    </location>
</feature>
<keyword evidence="6 10" id="KW-0407">Ion channel</keyword>
<evidence type="ECO:0000256" key="4">
    <source>
        <dbReference type="ARBA" id="ARBA00022989"/>
    </source>
</evidence>
<dbReference type="HAMAP" id="MF_00454">
    <property type="entry name" value="FluC"/>
    <property type="match status" value="1"/>
</dbReference>
<feature type="transmembrane region" description="Helical" evidence="10">
    <location>
        <begin position="54"/>
        <end position="74"/>
    </location>
</feature>
<keyword evidence="5 10" id="KW-0472">Membrane</keyword>
<dbReference type="AlphaFoldDB" id="A0A261G3M6"/>
<dbReference type="Proteomes" id="UP000216451">
    <property type="component" value="Unassembled WGS sequence"/>
</dbReference>
<evidence type="ECO:0000256" key="1">
    <source>
        <dbReference type="ARBA" id="ARBA00004651"/>
    </source>
</evidence>
<dbReference type="EMBL" id="MWXA01000006">
    <property type="protein sequence ID" value="OZG66031.1"/>
    <property type="molecule type" value="Genomic_DNA"/>
</dbReference>
<comment type="subcellular location">
    <subcellularLocation>
        <location evidence="1 10">Cell membrane</location>
        <topology evidence="1 10">Multi-pass membrane protein</topology>
    </subcellularLocation>
</comment>
<evidence type="ECO:0000256" key="7">
    <source>
        <dbReference type="ARBA" id="ARBA00035120"/>
    </source>
</evidence>
<evidence type="ECO:0000256" key="6">
    <source>
        <dbReference type="ARBA" id="ARBA00023303"/>
    </source>
</evidence>
<keyword evidence="10" id="KW-0479">Metal-binding</keyword>
<evidence type="ECO:0000256" key="9">
    <source>
        <dbReference type="ARBA" id="ARBA00049940"/>
    </source>
</evidence>
<evidence type="ECO:0000313" key="11">
    <source>
        <dbReference type="EMBL" id="OZG66031.1"/>
    </source>
</evidence>
<keyword evidence="3 10" id="KW-0812">Transmembrane</keyword>
<organism evidence="11 12">
    <name type="scientific">Bifidobacterium aquikefiri</name>
    <dbReference type="NCBI Taxonomy" id="1653207"/>
    <lineage>
        <taxon>Bacteria</taxon>
        <taxon>Bacillati</taxon>
        <taxon>Actinomycetota</taxon>
        <taxon>Actinomycetes</taxon>
        <taxon>Bifidobacteriales</taxon>
        <taxon>Bifidobacteriaceae</taxon>
        <taxon>Bifidobacterium</taxon>
    </lineage>
</organism>